<dbReference type="UniPathway" id="UPA00067">
    <property type="reaction ID" value="UER00122"/>
</dbReference>
<name>A0A2A7MPK8_MYCAG</name>
<evidence type="ECO:0000256" key="7">
    <source>
        <dbReference type="ARBA" id="ARBA00023315"/>
    </source>
</evidence>
<feature type="domain" description="N-acetyltransferase" evidence="11">
    <location>
        <begin position="29"/>
        <end position="174"/>
    </location>
</feature>
<dbReference type="Pfam" id="PF00583">
    <property type="entry name" value="Acetyltransf_1"/>
    <property type="match status" value="1"/>
</dbReference>
<keyword evidence="6 9" id="KW-0808">Transferase</keyword>
<dbReference type="NCBIfam" id="TIGR02406">
    <property type="entry name" value="ectoine_EctA"/>
    <property type="match status" value="1"/>
</dbReference>
<dbReference type="AlphaFoldDB" id="A0A2A7MPK8"/>
<comment type="pathway">
    <text evidence="2 9">Amine and polyamine biosynthesis; ectoine biosynthesis; L-ectoine from L-aspartate 4-semialdehyde: step 2/3.</text>
</comment>
<evidence type="ECO:0000256" key="8">
    <source>
        <dbReference type="ARBA" id="ARBA00048924"/>
    </source>
</evidence>
<dbReference type="CDD" id="cd04301">
    <property type="entry name" value="NAT_SF"/>
    <property type="match status" value="1"/>
</dbReference>
<evidence type="ECO:0000313" key="13">
    <source>
        <dbReference type="Proteomes" id="UP000220914"/>
    </source>
</evidence>
<evidence type="ECO:0000256" key="5">
    <source>
        <dbReference type="ARBA" id="ARBA00017935"/>
    </source>
</evidence>
<dbReference type="EMBL" id="PDCP01000108">
    <property type="protein sequence ID" value="PEG33509.1"/>
    <property type="molecule type" value="Genomic_DNA"/>
</dbReference>
<evidence type="ECO:0000256" key="1">
    <source>
        <dbReference type="ARBA" id="ARBA00003741"/>
    </source>
</evidence>
<comment type="similarity">
    <text evidence="3 9">Belongs to the acetyltransferase family. EctA subfamily.</text>
</comment>
<evidence type="ECO:0000256" key="6">
    <source>
        <dbReference type="ARBA" id="ARBA00022679"/>
    </source>
</evidence>
<keyword evidence="7 9" id="KW-0012">Acyltransferase</keyword>
<evidence type="ECO:0000256" key="3">
    <source>
        <dbReference type="ARBA" id="ARBA00010712"/>
    </source>
</evidence>
<dbReference type="PROSITE" id="PS51186">
    <property type="entry name" value="GNAT"/>
    <property type="match status" value="1"/>
</dbReference>
<sequence length="195" mass="21384">MHAREKYLPASTWTIGSRSPVKQHNSWRHLLRRPAESDAIAMRRLVAETGVLDVNSTYAYLLMATDFAETSIVADRDGEICGLITGYHPPTRPEVLFVWQVAVARATRGTGLAATMLDTLVHRVRRNRHGHPVTVEATVSPGNSASRALFGSFARRHGVPMVEQPCFTAAQLDPNNGHEDEPILSIGPLTAPLTD</sequence>
<evidence type="ECO:0000256" key="4">
    <source>
        <dbReference type="ARBA" id="ARBA00012355"/>
    </source>
</evidence>
<accession>A0A2A7MPK8</accession>
<dbReference type="OrthoDB" id="2436196at2"/>
<organism evidence="12 13">
    <name type="scientific">Mycolicibacterium agri</name>
    <name type="common">Mycobacterium agri</name>
    <dbReference type="NCBI Taxonomy" id="36811"/>
    <lineage>
        <taxon>Bacteria</taxon>
        <taxon>Bacillati</taxon>
        <taxon>Actinomycetota</taxon>
        <taxon>Actinomycetes</taxon>
        <taxon>Mycobacteriales</taxon>
        <taxon>Mycobacteriaceae</taxon>
        <taxon>Mycolicibacterium</taxon>
    </lineage>
</organism>
<comment type="caution">
    <text evidence="12">The sequence shown here is derived from an EMBL/GenBank/DDBJ whole genome shotgun (WGS) entry which is preliminary data.</text>
</comment>
<proteinExistence type="inferred from homology"/>
<feature type="region of interest" description="Disordered" evidence="10">
    <location>
        <begin position="171"/>
        <end position="195"/>
    </location>
</feature>
<dbReference type="InterPro" id="IPR000182">
    <property type="entry name" value="GNAT_dom"/>
</dbReference>
<comment type="function">
    <text evidence="1 9">Catalyzes the acetylation of L-2,4-diaminobutyrate (DABA) to gamma-N-acetyl-alpha,gamma-diaminobutyric acid (ADABA) with acetyl coenzyme A.</text>
</comment>
<dbReference type="EC" id="2.3.1.178" evidence="4 9"/>
<reference evidence="12 13" key="1">
    <citation type="submission" date="2017-10" db="EMBL/GenBank/DDBJ databases">
        <title>The new phylogeny of genus Mycobacterium.</title>
        <authorList>
            <person name="Tortoli E."/>
            <person name="Trovato A."/>
            <person name="Cirillo D.M."/>
        </authorList>
    </citation>
    <scope>NUCLEOTIDE SEQUENCE [LARGE SCALE GENOMIC DNA]</scope>
    <source>
        <strain evidence="12 13">CCUG37673</strain>
    </source>
</reference>
<evidence type="ECO:0000256" key="2">
    <source>
        <dbReference type="ARBA" id="ARBA00004978"/>
    </source>
</evidence>
<dbReference type="RefSeq" id="WP_097944553.1">
    <property type="nucleotide sequence ID" value="NZ_BLKS01000004.1"/>
</dbReference>
<protein>
    <recommendedName>
        <fullName evidence="5 9">L-2,4-diaminobutyric acid acetyltransferase</fullName>
        <shortName evidence="9">DABA acetyltransferase</shortName>
        <ecNumber evidence="4 9">2.3.1.178</ecNumber>
    </recommendedName>
</protein>
<dbReference type="GO" id="GO:0033816">
    <property type="term" value="F:diaminobutyrate acetyltransferase activity"/>
    <property type="evidence" value="ECO:0007669"/>
    <property type="project" value="UniProtKB-EC"/>
</dbReference>
<evidence type="ECO:0000256" key="9">
    <source>
        <dbReference type="RuleBase" id="RU365045"/>
    </source>
</evidence>
<dbReference type="GO" id="GO:0019491">
    <property type="term" value="P:ectoine biosynthetic process"/>
    <property type="evidence" value="ECO:0007669"/>
    <property type="project" value="UniProtKB-UniPathway"/>
</dbReference>
<evidence type="ECO:0000313" key="12">
    <source>
        <dbReference type="EMBL" id="PEG33509.1"/>
    </source>
</evidence>
<evidence type="ECO:0000256" key="10">
    <source>
        <dbReference type="SAM" id="MobiDB-lite"/>
    </source>
</evidence>
<evidence type="ECO:0000259" key="11">
    <source>
        <dbReference type="PROSITE" id="PS51186"/>
    </source>
</evidence>
<dbReference type="InterPro" id="IPR016181">
    <property type="entry name" value="Acyl_CoA_acyltransferase"/>
</dbReference>
<dbReference type="Proteomes" id="UP000220914">
    <property type="component" value="Unassembled WGS sequence"/>
</dbReference>
<dbReference type="Gene3D" id="3.40.630.30">
    <property type="match status" value="1"/>
</dbReference>
<gene>
    <name evidence="9 12" type="primary">ectA</name>
    <name evidence="12" type="ORF">CQY20_30455</name>
</gene>
<dbReference type="InterPro" id="IPR012772">
    <property type="entry name" value="Ectoine_EctA"/>
</dbReference>
<dbReference type="SUPFAM" id="SSF55729">
    <property type="entry name" value="Acyl-CoA N-acyltransferases (Nat)"/>
    <property type="match status" value="1"/>
</dbReference>
<comment type="catalytic activity">
    <reaction evidence="8 9">
        <text>L-2,4-diaminobutanoate + acetyl-CoA = (2S)-4-acetamido-2-aminobutanoate + CoA + H(+)</text>
        <dbReference type="Rhea" id="RHEA:16901"/>
        <dbReference type="ChEBI" id="CHEBI:15378"/>
        <dbReference type="ChEBI" id="CHEBI:57287"/>
        <dbReference type="ChEBI" id="CHEBI:57288"/>
        <dbReference type="ChEBI" id="CHEBI:58761"/>
        <dbReference type="ChEBI" id="CHEBI:58929"/>
        <dbReference type="EC" id="2.3.1.178"/>
    </reaction>
</comment>
<keyword evidence="13" id="KW-1185">Reference proteome</keyword>